<dbReference type="PANTHER" id="PTHR10545:SF29">
    <property type="entry name" value="GH14572P-RELATED"/>
    <property type="match status" value="1"/>
</dbReference>
<accession>W0LAX8</accession>
<keyword evidence="6" id="KW-1185">Reference proteome</keyword>
<dbReference type="AlphaFoldDB" id="W0LAX8"/>
<evidence type="ECO:0000313" key="5">
    <source>
        <dbReference type="EMBL" id="AHG19140.1"/>
    </source>
</evidence>
<reference evidence="5 6" key="2">
    <citation type="submission" date="2015-03" db="EMBL/GenBank/DDBJ databases">
        <authorList>
            <person name="Chan K.-G."/>
        </authorList>
    </citation>
    <scope>NUCLEOTIDE SEQUENCE [LARGE SCALE GENOMIC DNA]</scope>
    <source>
        <strain evidence="5 6">RB-25</strain>
    </source>
</reference>
<name>W0LAX8_9GAMM</name>
<proteinExistence type="inferred from homology"/>
<protein>
    <submittedName>
        <fullName evidence="5">GCN5 family acetyltransferase</fullName>
    </submittedName>
</protein>
<comment type="similarity">
    <text evidence="1">Belongs to the acetyltransferase family.</text>
</comment>
<dbReference type="Proteomes" id="UP000019030">
    <property type="component" value="Chromosome"/>
</dbReference>
<dbReference type="InterPro" id="IPR000182">
    <property type="entry name" value="GNAT_dom"/>
</dbReference>
<evidence type="ECO:0000256" key="2">
    <source>
        <dbReference type="ARBA" id="ARBA00022679"/>
    </source>
</evidence>
<dbReference type="GO" id="GO:0008080">
    <property type="term" value="F:N-acetyltransferase activity"/>
    <property type="evidence" value="ECO:0007669"/>
    <property type="project" value="UniProtKB-ARBA"/>
</dbReference>
<dbReference type="eggNOG" id="COG0456">
    <property type="taxonomic scope" value="Bacteria"/>
</dbReference>
<dbReference type="PANTHER" id="PTHR10545">
    <property type="entry name" value="DIAMINE N-ACETYLTRANSFERASE"/>
    <property type="match status" value="1"/>
</dbReference>
<evidence type="ECO:0000256" key="3">
    <source>
        <dbReference type="ARBA" id="ARBA00023315"/>
    </source>
</evidence>
<dbReference type="SUPFAM" id="SSF55729">
    <property type="entry name" value="Acyl-CoA N-acyltransferases (Nat)"/>
    <property type="match status" value="1"/>
</dbReference>
<dbReference type="KEGG" id="sfo:Z042_05585"/>
<dbReference type="Pfam" id="PF00583">
    <property type="entry name" value="Acetyltransf_1"/>
    <property type="match status" value="1"/>
</dbReference>
<dbReference type="Gene3D" id="3.40.630.30">
    <property type="match status" value="1"/>
</dbReference>
<sequence>MSIEIRSAQKQDAKLILDMIIELAVYEKARDEVLTSQSEIEESLFGEHACAEALICSVNGEPAGYAVFFMSYSTWLGKNGIYLEDLYIAPKFRGVGAGKALLRHIAQLACERRCGRLEWSVLDWNQPAIDFYLSIGAAPQDEWVRYRMEGKVLESFAFAGV</sequence>
<dbReference type="InterPro" id="IPR016181">
    <property type="entry name" value="Acyl_CoA_acyltransferase"/>
</dbReference>
<dbReference type="EMBL" id="CP007044">
    <property type="protein sequence ID" value="AHG19140.1"/>
    <property type="molecule type" value="Genomic_DNA"/>
</dbReference>
<keyword evidence="3" id="KW-0012">Acyltransferase</keyword>
<feature type="domain" description="N-acetyltransferase" evidence="4">
    <location>
        <begin position="3"/>
        <end position="159"/>
    </location>
</feature>
<evidence type="ECO:0000256" key="1">
    <source>
        <dbReference type="ARBA" id="ARBA00008694"/>
    </source>
</evidence>
<dbReference type="InterPro" id="IPR051016">
    <property type="entry name" value="Diverse_Substrate_AcTransf"/>
</dbReference>
<dbReference type="CDD" id="cd04301">
    <property type="entry name" value="NAT_SF"/>
    <property type="match status" value="1"/>
</dbReference>
<dbReference type="RefSeq" id="WP_024912248.1">
    <property type="nucleotide sequence ID" value="NZ_CP007044.2"/>
</dbReference>
<reference evidence="5 6" key="1">
    <citation type="submission" date="2014-01" db="EMBL/GenBank/DDBJ databases">
        <title>Isolation of Serratia multitudinisentens RB-25 from Ex-Landfill site.</title>
        <authorList>
            <person name="Robson E.H.J."/>
        </authorList>
    </citation>
    <scope>NUCLEOTIDE SEQUENCE [LARGE SCALE GENOMIC DNA]</scope>
    <source>
        <strain evidence="5 6">RB-25</strain>
    </source>
</reference>
<gene>
    <name evidence="5" type="ORF">Z042_05585</name>
</gene>
<dbReference type="HOGENOM" id="CLU_013985_41_3_6"/>
<keyword evidence="2 5" id="KW-0808">Transferase</keyword>
<organism evidence="5 6">
    <name type="scientific">Chania multitudinisentens RB-25</name>
    <dbReference type="NCBI Taxonomy" id="1441930"/>
    <lineage>
        <taxon>Bacteria</taxon>
        <taxon>Pseudomonadati</taxon>
        <taxon>Pseudomonadota</taxon>
        <taxon>Gammaproteobacteria</taxon>
        <taxon>Enterobacterales</taxon>
        <taxon>Yersiniaceae</taxon>
        <taxon>Chania</taxon>
    </lineage>
</organism>
<dbReference type="OrthoDB" id="9805924at2"/>
<dbReference type="FunFam" id="3.40.630.30:FF:000064">
    <property type="entry name" value="GNAT family acetyltransferase"/>
    <property type="match status" value="1"/>
</dbReference>
<evidence type="ECO:0000259" key="4">
    <source>
        <dbReference type="PROSITE" id="PS51186"/>
    </source>
</evidence>
<dbReference type="PATRIC" id="fig|1441930.4.peg.1115"/>
<evidence type="ECO:0000313" key="6">
    <source>
        <dbReference type="Proteomes" id="UP000019030"/>
    </source>
</evidence>
<dbReference type="PROSITE" id="PS51186">
    <property type="entry name" value="GNAT"/>
    <property type="match status" value="1"/>
</dbReference>